<protein>
    <recommendedName>
        <fullName evidence="10">Light-independent protochlorophyllide reductase subunit N</fullName>
        <shortName evidence="10">DPOR subunit N</shortName>
        <shortName evidence="10">LI-POR subunit N</shortName>
        <ecNumber evidence="10">1.3.7.7</ecNumber>
    </recommendedName>
</protein>
<keyword evidence="2 10" id="KW-0602">Photosynthesis</keyword>
<dbReference type="GO" id="GO:0016636">
    <property type="term" value="F:oxidoreductase activity, acting on the CH-CH group of donors, iron-sulfur protein as acceptor"/>
    <property type="evidence" value="ECO:0007669"/>
    <property type="project" value="UniProtKB-UniRule"/>
</dbReference>
<evidence type="ECO:0000256" key="3">
    <source>
        <dbReference type="ARBA" id="ARBA00022723"/>
    </source>
</evidence>
<keyword evidence="7 10" id="KW-0408">Iron</keyword>
<keyword evidence="4 10" id="KW-0547">Nucleotide-binding</keyword>
<keyword evidence="5 10" id="KW-0067">ATP-binding</keyword>
<keyword evidence="1 10" id="KW-0004">4Fe-4S</keyword>
<dbReference type="NCBIfam" id="TIGR01279">
    <property type="entry name" value="DPOR_bchN"/>
    <property type="match status" value="1"/>
</dbReference>
<reference evidence="12" key="1">
    <citation type="journal article" date="2019" name="Genome Biol. Evol.">
        <title>Plastid Genomes and Proteins Illuminate the Evolution of Eustigmatophyte Algae and Their Bacterial Endosymbionts.</title>
        <authorList>
            <person name="Sevcikova T."/>
            <person name="Yurchenko T."/>
            <person name="Fawley K.P."/>
            <person name="Amaral R."/>
            <person name="Strnad H."/>
            <person name="Santos L.M."/>
            <person name="Fawley M.W."/>
            <person name="Elias M."/>
        </authorList>
    </citation>
    <scope>NUCLEOTIDE SEQUENCE</scope>
    <source>
        <strain evidence="12">ACOI 456</strain>
    </source>
</reference>
<evidence type="ECO:0000256" key="2">
    <source>
        <dbReference type="ARBA" id="ARBA00022531"/>
    </source>
</evidence>
<gene>
    <name evidence="12" type="primary">chlN</name>
</gene>
<evidence type="ECO:0000256" key="1">
    <source>
        <dbReference type="ARBA" id="ARBA00022485"/>
    </source>
</evidence>
<evidence type="ECO:0000313" key="12">
    <source>
        <dbReference type="EMBL" id="QAA11316.1"/>
    </source>
</evidence>
<dbReference type="EMBL" id="MK281452">
    <property type="protein sequence ID" value="QAA11316.1"/>
    <property type="molecule type" value="Genomic_DNA"/>
</dbReference>
<feature type="domain" description="Nitrogenase/oxidoreductase component 1" evidence="11">
    <location>
        <begin position="26"/>
        <end position="426"/>
    </location>
</feature>
<keyword evidence="12" id="KW-0934">Plastid</keyword>
<dbReference type="InterPro" id="IPR050293">
    <property type="entry name" value="LIPOR_BchN/ChlN"/>
</dbReference>
<sequence length="438" mass="49271">MHSDQQNLNNNSLKFECETGNYHTFCPISCVAWLYQKIEDSFFLVIGTKTCGYFLQNALGVMIFAEPRYAMAELEEADISAHLNDYMELKRLCSIIKKDRNPSVIFWIGTCTTEIIKMDLEGIAPKLEAELGIPIIVARANGLDYAFTQGEDTVLAALAQSFGLKSSNSKQQQQVGQKTSSNLILFGSVPNSVVFELTTELQSFGIEVGGWLPAKRYTEFPTINEKDFVCGVNPYLSRTATTLMRRRKCQLIGAPFPIGPDGTKAWIAKICSVFNKPTIGLDEKEKRVWKNLQNYTQVLKGKSIFFMGDNLLEISLARFLIRCGMIVFEIGIPYMDKRYQGAELAFLEKTCESMGVFLPIIVEKPDNYNQVDRIKDLEPDLVITGMAHANPLEARGINTKWSVEFTFSQIHGFTNAKNILELISKPLLRKNITGKVFV</sequence>
<dbReference type="CDD" id="cd01979">
    <property type="entry name" value="Pchlide_reductase_N"/>
    <property type="match status" value="1"/>
</dbReference>
<dbReference type="GO" id="GO:0051539">
    <property type="term" value="F:4 iron, 4 sulfur cluster binding"/>
    <property type="evidence" value="ECO:0007669"/>
    <property type="project" value="UniProtKB-UniRule"/>
</dbReference>
<dbReference type="InterPro" id="IPR005970">
    <property type="entry name" value="Protochl_reductN"/>
</dbReference>
<dbReference type="PANTHER" id="PTHR39429:SF3">
    <property type="entry name" value="LIGHT-INDEPENDENT PROTOCHLOROPHYLLIDE REDUCTASE SUBUNIT N"/>
    <property type="match status" value="1"/>
</dbReference>
<dbReference type="GO" id="GO:0016730">
    <property type="term" value="F:oxidoreductase activity, acting on iron-sulfur proteins as donors"/>
    <property type="evidence" value="ECO:0007669"/>
    <property type="project" value="InterPro"/>
</dbReference>
<dbReference type="HAMAP" id="MF_00352">
    <property type="entry name" value="ChlN_BchN"/>
    <property type="match status" value="1"/>
</dbReference>
<dbReference type="EC" id="1.3.7.7" evidence="10"/>
<dbReference type="Gene3D" id="3.40.50.1980">
    <property type="entry name" value="Nitrogenase molybdenum iron protein domain"/>
    <property type="match status" value="3"/>
</dbReference>
<evidence type="ECO:0000256" key="6">
    <source>
        <dbReference type="ARBA" id="ARBA00023002"/>
    </source>
</evidence>
<dbReference type="GO" id="GO:0019685">
    <property type="term" value="P:photosynthesis, dark reaction"/>
    <property type="evidence" value="ECO:0007669"/>
    <property type="project" value="InterPro"/>
</dbReference>
<dbReference type="RefSeq" id="YP_009550386.1">
    <property type="nucleotide sequence ID" value="NC_040294.1"/>
</dbReference>
<evidence type="ECO:0000256" key="4">
    <source>
        <dbReference type="ARBA" id="ARBA00022741"/>
    </source>
</evidence>
<dbReference type="PIRSF" id="PIRSF000162">
    <property type="entry name" value="P_chlorophyll_rd"/>
    <property type="match status" value="1"/>
</dbReference>
<proteinExistence type="inferred from homology"/>
<organism evidence="12">
    <name type="scientific">Characiopsis acuta</name>
    <dbReference type="NCBI Taxonomy" id="2040456"/>
    <lineage>
        <taxon>Eukaryota</taxon>
        <taxon>Sar</taxon>
        <taxon>Stramenopiles</taxon>
        <taxon>Ochrophyta</taxon>
        <taxon>Eustigmatophyceae</taxon>
        <taxon>Eustigmatales</taxon>
        <taxon>Chlorobotryaceae</taxon>
        <taxon>Characiopsis</taxon>
    </lineage>
</organism>
<dbReference type="GO" id="GO:0046872">
    <property type="term" value="F:metal ion binding"/>
    <property type="evidence" value="ECO:0007669"/>
    <property type="project" value="UniProtKB-KW"/>
</dbReference>
<comment type="catalytic activity">
    <reaction evidence="10">
        <text>chlorophyllide a + oxidized 2[4Fe-4S]-[ferredoxin] + 2 ADP + 2 phosphate = protochlorophyllide a + reduced 2[4Fe-4S]-[ferredoxin] + 2 ATP + 2 H2O</text>
        <dbReference type="Rhea" id="RHEA:28202"/>
        <dbReference type="Rhea" id="RHEA-COMP:10002"/>
        <dbReference type="Rhea" id="RHEA-COMP:10004"/>
        <dbReference type="ChEBI" id="CHEBI:15377"/>
        <dbReference type="ChEBI" id="CHEBI:30616"/>
        <dbReference type="ChEBI" id="CHEBI:33722"/>
        <dbReference type="ChEBI" id="CHEBI:33723"/>
        <dbReference type="ChEBI" id="CHEBI:43474"/>
        <dbReference type="ChEBI" id="CHEBI:83348"/>
        <dbReference type="ChEBI" id="CHEBI:83350"/>
        <dbReference type="ChEBI" id="CHEBI:456216"/>
        <dbReference type="EC" id="1.3.7.7"/>
    </reaction>
</comment>
<keyword evidence="6 10" id="KW-0560">Oxidoreductase</keyword>
<dbReference type="NCBIfam" id="NF002768">
    <property type="entry name" value="PRK02842.1"/>
    <property type="match status" value="1"/>
</dbReference>
<evidence type="ECO:0000256" key="9">
    <source>
        <dbReference type="ARBA" id="ARBA00023171"/>
    </source>
</evidence>
<feature type="binding site" evidence="10">
    <location>
        <position position="51"/>
    </location>
    <ligand>
        <name>[4Fe-4S] cluster</name>
        <dbReference type="ChEBI" id="CHEBI:49883"/>
        <note>ligand shared with heterodimeric partner</note>
    </ligand>
</feature>
<name>A0A3R5QLI9_9STRA</name>
<dbReference type="InterPro" id="IPR000510">
    <property type="entry name" value="Nase/OxRdtase_comp1"/>
</dbReference>
<evidence type="ECO:0000259" key="11">
    <source>
        <dbReference type="Pfam" id="PF00148"/>
    </source>
</evidence>
<dbReference type="PANTHER" id="PTHR39429">
    <property type="entry name" value="LIGHT-INDEPENDENT PROTOCHLOROPHYLLIDE REDUCTASE SUBUNIT N"/>
    <property type="match status" value="1"/>
</dbReference>
<dbReference type="GO" id="GO:0005524">
    <property type="term" value="F:ATP binding"/>
    <property type="evidence" value="ECO:0007669"/>
    <property type="project" value="UniProtKB-UniRule"/>
</dbReference>
<dbReference type="Pfam" id="PF00148">
    <property type="entry name" value="Oxidored_nitro"/>
    <property type="match status" value="1"/>
</dbReference>
<geneLocation type="plastid" evidence="12"/>
<keyword evidence="9 10" id="KW-0149">Chlorophyll biosynthesis</keyword>
<dbReference type="AlphaFoldDB" id="A0A3R5QLI9"/>
<feature type="binding site" evidence="10">
    <location>
        <position position="111"/>
    </location>
    <ligand>
        <name>[4Fe-4S] cluster</name>
        <dbReference type="ChEBI" id="CHEBI:49883"/>
        <note>ligand shared with heterodimeric partner</note>
    </ligand>
</feature>
<evidence type="ECO:0000256" key="8">
    <source>
        <dbReference type="ARBA" id="ARBA00023014"/>
    </source>
</evidence>
<dbReference type="GeneID" id="38947349"/>
<accession>A0A3R5QLI9</accession>
<dbReference type="GO" id="GO:0036068">
    <property type="term" value="P:light-independent chlorophyll biosynthetic process"/>
    <property type="evidence" value="ECO:0007669"/>
    <property type="project" value="UniProtKB-UniPathway"/>
</dbReference>
<feature type="binding site" evidence="10">
    <location>
        <position position="26"/>
    </location>
    <ligand>
        <name>[4Fe-4S] cluster</name>
        <dbReference type="ChEBI" id="CHEBI:49883"/>
        <note>ligand shared with heterodimeric partner</note>
    </ligand>
</feature>
<comment type="cofactor">
    <cofactor evidence="10">
        <name>[4Fe-4S] cluster</name>
        <dbReference type="ChEBI" id="CHEBI:49883"/>
    </cofactor>
    <text evidence="10">Binds 1 [4Fe-4S] cluster per heterodimer. The cluster is bound at the heterodimer interface by residues from both subunits.</text>
</comment>
<evidence type="ECO:0000256" key="7">
    <source>
        <dbReference type="ARBA" id="ARBA00023004"/>
    </source>
</evidence>
<dbReference type="SUPFAM" id="SSF53807">
    <property type="entry name" value="Helical backbone' metal receptor"/>
    <property type="match status" value="1"/>
</dbReference>
<keyword evidence="3 10" id="KW-0479">Metal-binding</keyword>
<keyword evidence="8 10" id="KW-0411">Iron-sulfur</keyword>
<evidence type="ECO:0000256" key="10">
    <source>
        <dbReference type="HAMAP-Rule" id="MF_00352"/>
    </source>
</evidence>
<evidence type="ECO:0000256" key="5">
    <source>
        <dbReference type="ARBA" id="ARBA00022840"/>
    </source>
</evidence>
<dbReference type="UniPathway" id="UPA00670"/>
<comment type="similarity">
    <text evidence="10">Belongs to the BchN/ChlN family.</text>
</comment>